<protein>
    <submittedName>
        <fullName evidence="6">Elongation factor Tu</fullName>
    </submittedName>
</protein>
<evidence type="ECO:0000256" key="3">
    <source>
        <dbReference type="ARBA" id="ARBA00022917"/>
    </source>
</evidence>
<keyword evidence="1" id="KW-0547">Nucleotide-binding</keyword>
<evidence type="ECO:0000313" key="7">
    <source>
        <dbReference type="Proteomes" id="UP000315349"/>
    </source>
</evidence>
<evidence type="ECO:0000256" key="4">
    <source>
        <dbReference type="ARBA" id="ARBA00023134"/>
    </source>
</evidence>
<dbReference type="Gene3D" id="2.40.30.10">
    <property type="entry name" value="Translation factors"/>
    <property type="match status" value="1"/>
</dbReference>
<gene>
    <name evidence="6" type="primary">tuf_1</name>
    <name evidence="6" type="ORF">Spb1_10110</name>
</gene>
<dbReference type="GO" id="GO:0005525">
    <property type="term" value="F:GTP binding"/>
    <property type="evidence" value="ECO:0007669"/>
    <property type="project" value="UniProtKB-KW"/>
</dbReference>
<dbReference type="SUPFAM" id="SSF50465">
    <property type="entry name" value="EF-Tu/eEF-1alpha/eIF2-gamma C-terminal domain"/>
    <property type="match status" value="1"/>
</dbReference>
<dbReference type="Proteomes" id="UP000315349">
    <property type="component" value="Chromosome"/>
</dbReference>
<organism evidence="6 7">
    <name type="scientific">Planctopirus ephydatiae</name>
    <dbReference type="NCBI Taxonomy" id="2528019"/>
    <lineage>
        <taxon>Bacteria</taxon>
        <taxon>Pseudomonadati</taxon>
        <taxon>Planctomycetota</taxon>
        <taxon>Planctomycetia</taxon>
        <taxon>Planctomycetales</taxon>
        <taxon>Planctomycetaceae</taxon>
        <taxon>Planctopirus</taxon>
    </lineage>
</organism>
<sequence length="104" mass="12113">MSTRLHEIEVEIRYLTTEEGGRRTGVFSGYRGQFYYGGNDYDGVQFFPDLSDDQMVELGTTIRAYVRFLQERWDEVHSKHITVGMPFEIREGNRTVGRGRVTKV</sequence>
<keyword evidence="3" id="KW-0648">Protein biosynthesis</keyword>
<dbReference type="OrthoDB" id="288362at2"/>
<dbReference type="GO" id="GO:0003746">
    <property type="term" value="F:translation elongation factor activity"/>
    <property type="evidence" value="ECO:0007669"/>
    <property type="project" value="UniProtKB-KW"/>
</dbReference>
<accession>A0A518GKH9</accession>
<dbReference type="InterPro" id="IPR009001">
    <property type="entry name" value="Transl_elong_EF1A/Init_IF2_C"/>
</dbReference>
<proteinExistence type="predicted"/>
<evidence type="ECO:0000256" key="1">
    <source>
        <dbReference type="ARBA" id="ARBA00022741"/>
    </source>
</evidence>
<keyword evidence="4" id="KW-0342">GTP-binding</keyword>
<evidence type="ECO:0000256" key="2">
    <source>
        <dbReference type="ARBA" id="ARBA00022768"/>
    </source>
</evidence>
<feature type="domain" description="Translation elongation factor EFTu/EF1A C-terminal" evidence="5">
    <location>
        <begin position="6"/>
        <end position="104"/>
    </location>
</feature>
<name>A0A518GKH9_9PLAN</name>
<dbReference type="EMBL" id="CP036299">
    <property type="protein sequence ID" value="QDV29142.1"/>
    <property type="molecule type" value="Genomic_DNA"/>
</dbReference>
<dbReference type="Pfam" id="PF03143">
    <property type="entry name" value="GTP_EFTU_D3"/>
    <property type="match status" value="1"/>
</dbReference>
<keyword evidence="2 6" id="KW-0251">Elongation factor</keyword>
<dbReference type="KEGG" id="peh:Spb1_10110"/>
<dbReference type="AlphaFoldDB" id="A0A518GKH9"/>
<dbReference type="RefSeq" id="WP_145296613.1">
    <property type="nucleotide sequence ID" value="NZ_CP036299.1"/>
</dbReference>
<dbReference type="InterPro" id="IPR004160">
    <property type="entry name" value="Transl_elong_EFTu/EF1A_C"/>
</dbReference>
<evidence type="ECO:0000313" key="6">
    <source>
        <dbReference type="EMBL" id="QDV29142.1"/>
    </source>
</evidence>
<keyword evidence="7" id="KW-1185">Reference proteome</keyword>
<evidence type="ECO:0000259" key="5">
    <source>
        <dbReference type="Pfam" id="PF03143"/>
    </source>
</evidence>
<reference evidence="6 7" key="1">
    <citation type="submission" date="2019-02" db="EMBL/GenBank/DDBJ databases">
        <title>Deep-cultivation of Planctomycetes and their phenomic and genomic characterization uncovers novel biology.</title>
        <authorList>
            <person name="Wiegand S."/>
            <person name="Jogler M."/>
            <person name="Boedeker C."/>
            <person name="Pinto D."/>
            <person name="Vollmers J."/>
            <person name="Rivas-Marin E."/>
            <person name="Kohn T."/>
            <person name="Peeters S.H."/>
            <person name="Heuer A."/>
            <person name="Rast P."/>
            <person name="Oberbeckmann S."/>
            <person name="Bunk B."/>
            <person name="Jeske O."/>
            <person name="Meyerdierks A."/>
            <person name="Storesund J.E."/>
            <person name="Kallscheuer N."/>
            <person name="Luecker S."/>
            <person name="Lage O.M."/>
            <person name="Pohl T."/>
            <person name="Merkel B.J."/>
            <person name="Hornburger P."/>
            <person name="Mueller R.-W."/>
            <person name="Bruemmer F."/>
            <person name="Labrenz M."/>
            <person name="Spormann A.M."/>
            <person name="Op den Camp H."/>
            <person name="Overmann J."/>
            <person name="Amann R."/>
            <person name="Jetten M.S.M."/>
            <person name="Mascher T."/>
            <person name="Medema M.H."/>
            <person name="Devos D.P."/>
            <person name="Kaster A.-K."/>
            <person name="Ovreas L."/>
            <person name="Rohde M."/>
            <person name="Galperin M.Y."/>
            <person name="Jogler C."/>
        </authorList>
    </citation>
    <scope>NUCLEOTIDE SEQUENCE [LARGE SCALE GENOMIC DNA]</scope>
    <source>
        <strain evidence="6 7">Spb1</strain>
    </source>
</reference>